<dbReference type="PROSITE" id="PS00687">
    <property type="entry name" value="ALDEHYDE_DEHYDR_GLU"/>
    <property type="match status" value="1"/>
</dbReference>
<sequence length="484" mass="51037">MASHTAQITSFIGGRHVPSLTTYDNIDPATNTSIGQVARGSSDEVDQAVTAAVKAQRSWRRTSPEERSRLLVATAALIRADRENLARLESQDTGKPLSQAFADVDVCARYFEFYGHTIESYYGQTIPLGEGMHVYTRREPYGVTGHIVAWNYPLQLVGRAAATSLATGNCAVAKPADETPRSTLRLAELIDQAGFPTGAFNVVTGLGSEAGAALAQHPGIAHLGFVGSTGTGSIIAHAAADRVIPTVLELGGKSANIVFADADIDAAVPSLVRSIIQNAGQTCSAGSRLLVHTGVRDEVLEKMSRAMREVTIGPGLKDPMLGPLVSQKQFERVSGFLDRLDSGEIITGGAAPKAVGTSGTEGGATGAFFSPTIVADVAADSEIWQEEVFGPVVVSRTFETDEEAIADANGTDYGLVSAVWTQNLSRAHRMAAEIEAGQVFVNTYGAGGGVELPFGGFKKSGYGREKSIEAFDEYTQTKTVVVKL</sequence>
<evidence type="ECO:0000313" key="5">
    <source>
        <dbReference type="EMBL" id="MFB9775526.1"/>
    </source>
</evidence>
<evidence type="ECO:0000256" key="1">
    <source>
        <dbReference type="ARBA" id="ARBA00023002"/>
    </source>
</evidence>
<name>A0ABV5WZB1_9MICO</name>
<proteinExistence type="inferred from homology"/>
<dbReference type="InterPro" id="IPR029510">
    <property type="entry name" value="Ald_DH_CS_GLU"/>
</dbReference>
<dbReference type="CDD" id="cd07109">
    <property type="entry name" value="ALDH_AAS00426"/>
    <property type="match status" value="1"/>
</dbReference>
<dbReference type="EMBL" id="JBHMAU010000028">
    <property type="protein sequence ID" value="MFB9775526.1"/>
    <property type="molecule type" value="Genomic_DNA"/>
</dbReference>
<keyword evidence="6" id="KW-1185">Reference proteome</keyword>
<dbReference type="PANTHER" id="PTHR11699">
    <property type="entry name" value="ALDEHYDE DEHYDROGENASE-RELATED"/>
    <property type="match status" value="1"/>
</dbReference>
<keyword evidence="1 3" id="KW-0560">Oxidoreductase</keyword>
<comment type="caution">
    <text evidence="5">The sequence shown here is derived from an EMBL/GenBank/DDBJ whole genome shotgun (WGS) entry which is preliminary data.</text>
</comment>
<dbReference type="Proteomes" id="UP001589707">
    <property type="component" value="Unassembled WGS sequence"/>
</dbReference>
<dbReference type="Gene3D" id="3.40.309.10">
    <property type="entry name" value="Aldehyde Dehydrogenase, Chain A, domain 2"/>
    <property type="match status" value="1"/>
</dbReference>
<dbReference type="InterPro" id="IPR016161">
    <property type="entry name" value="Ald_DH/histidinol_DH"/>
</dbReference>
<feature type="domain" description="Aldehyde dehydrogenase" evidence="4">
    <location>
        <begin position="21"/>
        <end position="480"/>
    </location>
</feature>
<reference evidence="5 6" key="1">
    <citation type="submission" date="2024-09" db="EMBL/GenBank/DDBJ databases">
        <authorList>
            <person name="Sun Q."/>
            <person name="Mori K."/>
        </authorList>
    </citation>
    <scope>NUCLEOTIDE SEQUENCE [LARGE SCALE GENOMIC DNA]</scope>
    <source>
        <strain evidence="5 6">JCM 11683</strain>
    </source>
</reference>
<gene>
    <name evidence="5" type="ORF">ACFFN1_03730</name>
</gene>
<evidence type="ECO:0000313" key="6">
    <source>
        <dbReference type="Proteomes" id="UP001589707"/>
    </source>
</evidence>
<dbReference type="InterPro" id="IPR016162">
    <property type="entry name" value="Ald_DH_N"/>
</dbReference>
<accession>A0ABV5WZB1</accession>
<protein>
    <submittedName>
        <fullName evidence="5">Aldehyde dehydrogenase family protein</fullName>
    </submittedName>
</protein>
<dbReference type="RefSeq" id="WP_376838731.1">
    <property type="nucleotide sequence ID" value="NZ_JBHMAU010000028.1"/>
</dbReference>
<evidence type="ECO:0000256" key="2">
    <source>
        <dbReference type="PROSITE-ProRule" id="PRU10007"/>
    </source>
</evidence>
<dbReference type="Gene3D" id="3.40.605.10">
    <property type="entry name" value="Aldehyde Dehydrogenase, Chain A, domain 1"/>
    <property type="match status" value="1"/>
</dbReference>
<evidence type="ECO:0000259" key="4">
    <source>
        <dbReference type="Pfam" id="PF00171"/>
    </source>
</evidence>
<evidence type="ECO:0000256" key="3">
    <source>
        <dbReference type="RuleBase" id="RU003345"/>
    </source>
</evidence>
<dbReference type="Pfam" id="PF00171">
    <property type="entry name" value="Aldedh"/>
    <property type="match status" value="1"/>
</dbReference>
<comment type="similarity">
    <text evidence="3">Belongs to the aldehyde dehydrogenase family.</text>
</comment>
<organism evidence="5 6">
    <name type="scientific">Brevibacterium otitidis</name>
    <dbReference type="NCBI Taxonomy" id="53364"/>
    <lineage>
        <taxon>Bacteria</taxon>
        <taxon>Bacillati</taxon>
        <taxon>Actinomycetota</taxon>
        <taxon>Actinomycetes</taxon>
        <taxon>Micrococcales</taxon>
        <taxon>Brevibacteriaceae</taxon>
        <taxon>Brevibacterium</taxon>
    </lineage>
</organism>
<dbReference type="InterPro" id="IPR016163">
    <property type="entry name" value="Ald_DH_C"/>
</dbReference>
<dbReference type="SUPFAM" id="SSF53720">
    <property type="entry name" value="ALDH-like"/>
    <property type="match status" value="1"/>
</dbReference>
<feature type="active site" evidence="2">
    <location>
        <position position="249"/>
    </location>
</feature>
<dbReference type="InterPro" id="IPR015590">
    <property type="entry name" value="Aldehyde_DH_dom"/>
</dbReference>